<accession>A0A803NKA7</accession>
<evidence type="ECO:0000313" key="2">
    <source>
        <dbReference type="Proteomes" id="UP000596661"/>
    </source>
</evidence>
<dbReference type="EMBL" id="UZAU01000062">
    <property type="status" value="NOT_ANNOTATED_CDS"/>
    <property type="molecule type" value="Genomic_DNA"/>
</dbReference>
<reference evidence="1" key="1">
    <citation type="submission" date="2018-11" db="EMBL/GenBank/DDBJ databases">
        <authorList>
            <person name="Grassa J C."/>
        </authorList>
    </citation>
    <scope>NUCLEOTIDE SEQUENCE [LARGE SCALE GENOMIC DNA]</scope>
</reference>
<reference evidence="1" key="2">
    <citation type="submission" date="2021-03" db="UniProtKB">
        <authorList>
            <consortium name="EnsemblPlants"/>
        </authorList>
    </citation>
    <scope>IDENTIFICATION</scope>
</reference>
<dbReference type="Gramene" id="evm.model.01.2225">
    <property type="protein sequence ID" value="cds.evm.model.01.2225"/>
    <property type="gene ID" value="evm.TU.01.2225"/>
</dbReference>
<dbReference type="Proteomes" id="UP000596661">
    <property type="component" value="Chromosome 1"/>
</dbReference>
<name>A0A803NKA7_CANSA</name>
<dbReference type="EnsemblPlants" id="evm.model.01.2225">
    <property type="protein sequence ID" value="cds.evm.model.01.2225"/>
    <property type="gene ID" value="evm.TU.01.2225"/>
</dbReference>
<evidence type="ECO:0000313" key="1">
    <source>
        <dbReference type="EnsemblPlants" id="cds.evm.model.01.2225"/>
    </source>
</evidence>
<keyword evidence="2" id="KW-1185">Reference proteome</keyword>
<sequence>MAQKVCKSKNTEKPTVTFEAELIESKVRSISPYVRDVLRSCAISNEKGCRIRSVSQWEFSCYPPEHLARDDGCNTSEPSKIGAWSLEHIKAGAILPLREYFRISATIPTLHHFN</sequence>
<proteinExistence type="predicted"/>
<organism evidence="1 2">
    <name type="scientific">Cannabis sativa</name>
    <name type="common">Hemp</name>
    <name type="synonym">Marijuana</name>
    <dbReference type="NCBI Taxonomy" id="3483"/>
    <lineage>
        <taxon>Eukaryota</taxon>
        <taxon>Viridiplantae</taxon>
        <taxon>Streptophyta</taxon>
        <taxon>Embryophyta</taxon>
        <taxon>Tracheophyta</taxon>
        <taxon>Spermatophyta</taxon>
        <taxon>Magnoliopsida</taxon>
        <taxon>eudicotyledons</taxon>
        <taxon>Gunneridae</taxon>
        <taxon>Pentapetalae</taxon>
        <taxon>rosids</taxon>
        <taxon>fabids</taxon>
        <taxon>Rosales</taxon>
        <taxon>Cannabaceae</taxon>
        <taxon>Cannabis</taxon>
    </lineage>
</organism>
<protein>
    <submittedName>
        <fullName evidence="1">Uncharacterized protein</fullName>
    </submittedName>
</protein>
<dbReference type="AlphaFoldDB" id="A0A803NKA7"/>